<dbReference type="EMBL" id="IACK01051467">
    <property type="protein sequence ID" value="LAA74721.1"/>
    <property type="molecule type" value="Transcribed_RNA"/>
</dbReference>
<feature type="region of interest" description="Disordered" evidence="1">
    <location>
        <begin position="1"/>
        <end position="37"/>
    </location>
</feature>
<proteinExistence type="predicted"/>
<feature type="compositionally biased region" description="Basic and acidic residues" evidence="1">
    <location>
        <begin position="9"/>
        <end position="25"/>
    </location>
</feature>
<dbReference type="AlphaFoldDB" id="A0A2D4HT73"/>
<feature type="compositionally biased region" description="Polar residues" evidence="1">
    <location>
        <begin position="26"/>
        <end position="35"/>
    </location>
</feature>
<name>A0A2D4HT73_MICLE</name>
<accession>A0A2D4HT73</accession>
<reference evidence="2" key="1">
    <citation type="submission" date="2017-07" db="EMBL/GenBank/DDBJ databases">
        <authorList>
            <person name="Mikheyev A."/>
            <person name="Grau M."/>
        </authorList>
    </citation>
    <scope>NUCLEOTIDE SEQUENCE</scope>
    <source>
        <tissue evidence="2">Venom_gland</tissue>
    </source>
</reference>
<dbReference type="EMBL" id="IACK01051468">
    <property type="protein sequence ID" value="LAA75140.1"/>
    <property type="molecule type" value="Transcribed_RNA"/>
</dbReference>
<protein>
    <submittedName>
        <fullName evidence="2">Uncharacterized protein</fullName>
    </submittedName>
</protein>
<organism evidence="2">
    <name type="scientific">Micrurus lemniscatus lemniscatus</name>
    <dbReference type="NCBI Taxonomy" id="129467"/>
    <lineage>
        <taxon>Eukaryota</taxon>
        <taxon>Metazoa</taxon>
        <taxon>Chordata</taxon>
        <taxon>Craniata</taxon>
        <taxon>Vertebrata</taxon>
        <taxon>Euteleostomi</taxon>
        <taxon>Lepidosauria</taxon>
        <taxon>Squamata</taxon>
        <taxon>Bifurcata</taxon>
        <taxon>Unidentata</taxon>
        <taxon>Episquamata</taxon>
        <taxon>Toxicofera</taxon>
        <taxon>Serpentes</taxon>
        <taxon>Colubroidea</taxon>
        <taxon>Elapidae</taxon>
        <taxon>Elapinae</taxon>
        <taxon>Micrurus</taxon>
    </lineage>
</organism>
<evidence type="ECO:0000256" key="1">
    <source>
        <dbReference type="SAM" id="MobiDB-lite"/>
    </source>
</evidence>
<reference evidence="2" key="2">
    <citation type="submission" date="2017-11" db="EMBL/GenBank/DDBJ databases">
        <title>Coralsnake Venomics: Analyses of Venom Gland Transcriptomes and Proteomes of Six Brazilian Taxa.</title>
        <authorList>
            <person name="Aird S.D."/>
            <person name="Jorge da Silva N."/>
            <person name="Qiu L."/>
            <person name="Villar-Briones A."/>
            <person name="Aparecida-Saddi V."/>
            <person name="Campos-Telles M.P."/>
            <person name="Grau M."/>
            <person name="Mikheyev A.S."/>
        </authorList>
    </citation>
    <scope>NUCLEOTIDE SEQUENCE</scope>
    <source>
        <tissue evidence="2">Venom_gland</tissue>
    </source>
</reference>
<evidence type="ECO:0000313" key="2">
    <source>
        <dbReference type="EMBL" id="LAA75140.1"/>
    </source>
</evidence>
<sequence length="118" mass="13559">MGELLQKTLEQEEERKHTDLGRGDNIKSQFPQHCKNNNDDNDKTTALHFFPAYSVVHSSSWSFLQLSPESLCCPFYAGKKHNPIISLLCFFPLFFPSKDFIDNKRPYLSEAGSCQPLF</sequence>